<evidence type="ECO:0000313" key="3">
    <source>
        <dbReference type="Proteomes" id="UP000594638"/>
    </source>
</evidence>
<evidence type="ECO:0000256" key="1">
    <source>
        <dbReference type="SAM" id="Phobius"/>
    </source>
</evidence>
<evidence type="ECO:0000313" key="2">
    <source>
        <dbReference type="EMBL" id="CAA2965518.1"/>
    </source>
</evidence>
<dbReference type="AlphaFoldDB" id="A0A8S0QJP5"/>
<dbReference type="OrthoDB" id="513821at2759"/>
<keyword evidence="1" id="KW-0472">Membrane</keyword>
<proteinExistence type="predicted"/>
<dbReference type="PANTHER" id="PTHR36333">
    <property type="entry name" value="DIMETHYLALLYL, ADENOSINE TRNA METHYLTHIOTRANSFERASE"/>
    <property type="match status" value="1"/>
</dbReference>
<keyword evidence="1" id="KW-1133">Transmembrane helix</keyword>
<feature type="transmembrane region" description="Helical" evidence="1">
    <location>
        <begin position="12"/>
        <end position="31"/>
    </location>
</feature>
<keyword evidence="3" id="KW-1185">Reference proteome</keyword>
<reference evidence="2 3" key="1">
    <citation type="submission" date="2019-12" db="EMBL/GenBank/DDBJ databases">
        <authorList>
            <person name="Alioto T."/>
            <person name="Alioto T."/>
            <person name="Gomez Garrido J."/>
        </authorList>
    </citation>
    <scope>NUCLEOTIDE SEQUENCE [LARGE SCALE GENOMIC DNA]</scope>
</reference>
<dbReference type="PANTHER" id="PTHR36333:SF1">
    <property type="entry name" value="DIMETHYLALLYL, ADENOSINE TRNA METHYLTHIOTRANSFERASE"/>
    <property type="match status" value="1"/>
</dbReference>
<dbReference type="GO" id="GO:0009570">
    <property type="term" value="C:chloroplast stroma"/>
    <property type="evidence" value="ECO:0007669"/>
    <property type="project" value="TreeGrafter"/>
</dbReference>
<keyword evidence="1" id="KW-0812">Transmembrane</keyword>
<dbReference type="Proteomes" id="UP000594638">
    <property type="component" value="Unassembled WGS sequence"/>
</dbReference>
<comment type="caution">
    <text evidence="2">The sequence shown here is derived from an EMBL/GenBank/DDBJ whole genome shotgun (WGS) entry which is preliminary data.</text>
</comment>
<accession>A0A8S0QJP5</accession>
<organism evidence="2 3">
    <name type="scientific">Olea europaea subsp. europaea</name>
    <dbReference type="NCBI Taxonomy" id="158383"/>
    <lineage>
        <taxon>Eukaryota</taxon>
        <taxon>Viridiplantae</taxon>
        <taxon>Streptophyta</taxon>
        <taxon>Embryophyta</taxon>
        <taxon>Tracheophyta</taxon>
        <taxon>Spermatophyta</taxon>
        <taxon>Magnoliopsida</taxon>
        <taxon>eudicotyledons</taxon>
        <taxon>Gunneridae</taxon>
        <taxon>Pentapetalae</taxon>
        <taxon>asterids</taxon>
        <taxon>lamiids</taxon>
        <taxon>Lamiales</taxon>
        <taxon>Oleaceae</taxon>
        <taxon>Oleeae</taxon>
        <taxon>Olea</taxon>
    </lineage>
</organism>
<sequence>MESTNNNKSWNVSHLLVATLLATKLILALIMPRSKKRRQSFWSVLGGLLRFLKEPELQREELNEEFFSHLKGELGKLRFAVLKTQEMEDRLTELEALQKALQQRNRFCQTP</sequence>
<dbReference type="Gramene" id="OE9A094951T1">
    <property type="protein sequence ID" value="OE9A094951C1"/>
    <property type="gene ID" value="OE9A094951"/>
</dbReference>
<dbReference type="EMBL" id="CACTIH010001845">
    <property type="protein sequence ID" value="CAA2965518.1"/>
    <property type="molecule type" value="Genomic_DNA"/>
</dbReference>
<name>A0A8S0QJP5_OLEEU</name>
<protein>
    <submittedName>
        <fullName evidence="2">Uncharacterized protein</fullName>
    </submittedName>
</protein>
<gene>
    <name evidence="2" type="ORF">OLEA9_A094951</name>
</gene>